<dbReference type="Pfam" id="PF01547">
    <property type="entry name" value="SBP_bac_1"/>
    <property type="match status" value="1"/>
</dbReference>
<accession>A0ABR9J7Q7</accession>
<dbReference type="SUPFAM" id="SSF53850">
    <property type="entry name" value="Periplasmic binding protein-like II"/>
    <property type="match status" value="1"/>
</dbReference>
<dbReference type="RefSeq" id="WP_192591703.1">
    <property type="nucleotide sequence ID" value="NZ_JADBEE010000001.1"/>
</dbReference>
<sequence length="424" mass="46116">MRHSRPTSVSALLLIGALGLSACGGGDGGGEGEDVALSFTFWGSDTRQQITQDVIDLFEEENPGITVEAQFGNWDGYWDQLATQVAGGDAPDIIQMDEQYIREYADRGALMDLDQVDLSGLNETVAANGRLDDAQYGVTIGVNSFVMVANPELFQEAGVDMPDDTSWTWDDYADIAVELSDNLEGAYGAGAPREPSGFQSWLRQHDKSLSTDEGTLGFEPEDAEEYFEFYLELMNAGGTPPASAMSEDQNIGTEQSLSGSGQLALGTWWTNESVALSDGAGVEFDLLRFPTESGSPEDAKPWYKSSQYLSGYSRTDHPEEVQQFIDFFVNSPEAGEILGVERGLPPNTEILADLSEDLEGMEAVSAEYIEAIEPELGPAEPATAQGGSSFSQILYRYQDELFFERVTPAEAAEAMYSEMQSQLQ</sequence>
<keyword evidence="1" id="KW-0732">Signal</keyword>
<evidence type="ECO:0000313" key="3">
    <source>
        <dbReference type="Proteomes" id="UP000636579"/>
    </source>
</evidence>
<name>A0ABR9J7Q7_9MICC</name>
<keyword evidence="2" id="KW-0813">Transport</keyword>
<evidence type="ECO:0000313" key="2">
    <source>
        <dbReference type="EMBL" id="MBE1515026.1"/>
    </source>
</evidence>
<keyword evidence="3" id="KW-1185">Reference proteome</keyword>
<dbReference type="Gene3D" id="3.40.190.10">
    <property type="entry name" value="Periplasmic binding protein-like II"/>
    <property type="match status" value="2"/>
</dbReference>
<dbReference type="InterPro" id="IPR006059">
    <property type="entry name" value="SBP"/>
</dbReference>
<gene>
    <name evidence="2" type="ORF">H4W26_001781</name>
</gene>
<comment type="caution">
    <text evidence="2">The sequence shown here is derived from an EMBL/GenBank/DDBJ whole genome shotgun (WGS) entry which is preliminary data.</text>
</comment>
<reference evidence="2 3" key="1">
    <citation type="submission" date="2020-10" db="EMBL/GenBank/DDBJ databases">
        <title>Sequencing the genomes of 1000 actinobacteria strains.</title>
        <authorList>
            <person name="Klenk H.-P."/>
        </authorList>
    </citation>
    <scope>NUCLEOTIDE SEQUENCE [LARGE SCALE GENOMIC DNA]</scope>
    <source>
        <strain evidence="2 3">DSM 15474</strain>
    </source>
</reference>
<keyword evidence="2" id="KW-0762">Sugar transport</keyword>
<dbReference type="PANTHER" id="PTHR43649">
    <property type="entry name" value="ARABINOSE-BINDING PROTEIN-RELATED"/>
    <property type="match status" value="1"/>
</dbReference>
<protein>
    <submittedName>
        <fullName evidence="2">Multiple sugar transport system substrate-binding protein</fullName>
    </submittedName>
</protein>
<dbReference type="InterPro" id="IPR050490">
    <property type="entry name" value="Bact_solute-bd_prot1"/>
</dbReference>
<proteinExistence type="predicted"/>
<dbReference type="EMBL" id="JADBEE010000001">
    <property type="protein sequence ID" value="MBE1515026.1"/>
    <property type="molecule type" value="Genomic_DNA"/>
</dbReference>
<feature type="chain" id="PRO_5046462621" evidence="1">
    <location>
        <begin position="23"/>
        <end position="424"/>
    </location>
</feature>
<evidence type="ECO:0000256" key="1">
    <source>
        <dbReference type="SAM" id="SignalP"/>
    </source>
</evidence>
<dbReference type="PANTHER" id="PTHR43649:SF11">
    <property type="entry name" value="ABC TRANSPORTER SUBSTRATE-BINDING PROTEIN YESO-RELATED"/>
    <property type="match status" value="1"/>
</dbReference>
<dbReference type="PROSITE" id="PS51257">
    <property type="entry name" value="PROKAR_LIPOPROTEIN"/>
    <property type="match status" value="1"/>
</dbReference>
<organism evidence="2 3">
    <name type="scientific">Nesterenkonia halotolerans</name>
    <dbReference type="NCBI Taxonomy" id="225325"/>
    <lineage>
        <taxon>Bacteria</taxon>
        <taxon>Bacillati</taxon>
        <taxon>Actinomycetota</taxon>
        <taxon>Actinomycetes</taxon>
        <taxon>Micrococcales</taxon>
        <taxon>Micrococcaceae</taxon>
        <taxon>Nesterenkonia</taxon>
    </lineage>
</organism>
<feature type="signal peptide" evidence="1">
    <location>
        <begin position="1"/>
        <end position="22"/>
    </location>
</feature>
<dbReference type="Proteomes" id="UP000636579">
    <property type="component" value="Unassembled WGS sequence"/>
</dbReference>